<dbReference type="EMBL" id="MK072512">
    <property type="protein sequence ID" value="AYV86675.1"/>
    <property type="molecule type" value="Genomic_DNA"/>
</dbReference>
<protein>
    <submittedName>
        <fullName evidence="2">Uncharacterized protein</fullName>
    </submittedName>
</protein>
<gene>
    <name evidence="2" type="ORF">Sylvanvirus6_16</name>
</gene>
<evidence type="ECO:0000313" key="2">
    <source>
        <dbReference type="EMBL" id="AYV86675.1"/>
    </source>
</evidence>
<sequence length="256" mass="29443">MPYSDFDLRSLHVVPVFVPSGIPSILYPDQSDEKDTPIHAFSRFPFSVFKARHSSIAIPKRTIPSFTTSTALRNANQKTSPDSSSSISIQDSNETFTHPLNRTHSTHSPPLSSKPEPTLGNSNPISIPNRDQHVKQVQTGLKAGDFSDQNIKNSYLEYLVSNVEKALTCHLRDMKLKGRKKDFYYEVSWKYSKQLRDVFIKAKFDVYECSWTKGNNTCIDSDYYGIKFVFEDASDYFEYDKYDDDTCGRKKINWRF</sequence>
<feature type="compositionally biased region" description="Polar residues" evidence="1">
    <location>
        <begin position="69"/>
        <end position="79"/>
    </location>
</feature>
<evidence type="ECO:0000256" key="1">
    <source>
        <dbReference type="SAM" id="MobiDB-lite"/>
    </source>
</evidence>
<reference evidence="2" key="1">
    <citation type="submission" date="2018-10" db="EMBL/GenBank/DDBJ databases">
        <title>Hidden diversity of soil giant viruses.</title>
        <authorList>
            <person name="Schulz F."/>
            <person name="Alteio L."/>
            <person name="Goudeau D."/>
            <person name="Ryan E.M."/>
            <person name="Malmstrom R.R."/>
            <person name="Blanchard J."/>
            <person name="Woyke T."/>
        </authorList>
    </citation>
    <scope>NUCLEOTIDE SEQUENCE</scope>
    <source>
        <strain evidence="2">SYV1</strain>
    </source>
</reference>
<accession>A0A3G5AHI9</accession>
<name>A0A3G5AHI9_9VIRU</name>
<feature type="region of interest" description="Disordered" evidence="1">
    <location>
        <begin position="69"/>
        <end position="129"/>
    </location>
</feature>
<organism evidence="2">
    <name type="scientific">Sylvanvirus sp</name>
    <dbReference type="NCBI Taxonomy" id="2487774"/>
    <lineage>
        <taxon>Viruses</taxon>
    </lineage>
</organism>
<feature type="compositionally biased region" description="Low complexity" evidence="1">
    <location>
        <begin position="80"/>
        <end position="92"/>
    </location>
</feature>
<proteinExistence type="predicted"/>
<feature type="compositionally biased region" description="Polar residues" evidence="1">
    <location>
        <begin position="93"/>
        <end position="111"/>
    </location>
</feature>